<keyword evidence="3" id="KW-1003">Cell membrane</keyword>
<evidence type="ECO:0000256" key="2">
    <source>
        <dbReference type="ARBA" id="ARBA00010388"/>
    </source>
</evidence>
<feature type="transmembrane region" description="Helical" evidence="7">
    <location>
        <begin position="26"/>
        <end position="47"/>
    </location>
</feature>
<protein>
    <submittedName>
        <fullName evidence="8">Cation:proton antiporter subunit C</fullName>
    </submittedName>
</protein>
<dbReference type="Gene3D" id="1.10.287.3510">
    <property type="match status" value="1"/>
</dbReference>
<organism evidence="8 9">
    <name type="scientific">Demequina muriae</name>
    <dbReference type="NCBI Taxonomy" id="3051664"/>
    <lineage>
        <taxon>Bacteria</taxon>
        <taxon>Bacillati</taxon>
        <taxon>Actinomycetota</taxon>
        <taxon>Actinomycetes</taxon>
        <taxon>Micrococcales</taxon>
        <taxon>Demequinaceae</taxon>
        <taxon>Demequina</taxon>
    </lineage>
</organism>
<comment type="similarity">
    <text evidence="2">Belongs to the CPA3 antiporters (TC 2.A.63) subunit C family.</text>
</comment>
<sequence length="112" mass="11796">MTLAITAGLLVMGAVYLLLKREMLRIVLGFVLLGHAANLVIMAAGGASRRDAPFGAPDDLSTVADPLPQAFVLTAIVIAFAITILMLVLAVTGRDQDDDTTVESEIDEEGRS</sequence>
<keyword evidence="6 7" id="KW-0472">Membrane</keyword>
<comment type="subcellular location">
    <subcellularLocation>
        <location evidence="1">Cell membrane</location>
        <topology evidence="1">Multi-pass membrane protein</topology>
    </subcellularLocation>
</comment>
<dbReference type="InterPro" id="IPR039428">
    <property type="entry name" value="NUOK/Mnh_C1-like"/>
</dbReference>
<keyword evidence="5 7" id="KW-1133">Transmembrane helix</keyword>
<comment type="caution">
    <text evidence="8">The sequence shown here is derived from an EMBL/GenBank/DDBJ whole genome shotgun (WGS) entry which is preliminary data.</text>
</comment>
<reference evidence="8" key="1">
    <citation type="submission" date="2023-06" db="EMBL/GenBank/DDBJ databases">
        <title>Egi l300058.</title>
        <authorList>
            <person name="Gao L."/>
            <person name="Fang B.-Z."/>
            <person name="Li W.-J."/>
        </authorList>
    </citation>
    <scope>NUCLEOTIDE SEQUENCE</scope>
    <source>
        <strain evidence="8">EGI L300058</strain>
    </source>
</reference>
<keyword evidence="4 7" id="KW-0812">Transmembrane</keyword>
<proteinExistence type="inferred from homology"/>
<dbReference type="Proteomes" id="UP001172708">
    <property type="component" value="Unassembled WGS sequence"/>
</dbReference>
<evidence type="ECO:0000313" key="8">
    <source>
        <dbReference type="EMBL" id="MDN4481362.1"/>
    </source>
</evidence>
<name>A0ABT8GIV0_9MICO</name>
<dbReference type="PANTHER" id="PTHR34583">
    <property type="entry name" value="ANTIPORTER SUBUNIT MNHC2-RELATED"/>
    <property type="match status" value="1"/>
</dbReference>
<evidence type="ECO:0000256" key="4">
    <source>
        <dbReference type="ARBA" id="ARBA00022692"/>
    </source>
</evidence>
<dbReference type="Pfam" id="PF00420">
    <property type="entry name" value="Oxidored_q2"/>
    <property type="match status" value="1"/>
</dbReference>
<keyword evidence="9" id="KW-1185">Reference proteome</keyword>
<evidence type="ECO:0000256" key="3">
    <source>
        <dbReference type="ARBA" id="ARBA00022475"/>
    </source>
</evidence>
<dbReference type="InterPro" id="IPR050601">
    <property type="entry name" value="CPA3_antiporter_subunitC"/>
</dbReference>
<evidence type="ECO:0000256" key="7">
    <source>
        <dbReference type="SAM" id="Phobius"/>
    </source>
</evidence>
<evidence type="ECO:0000256" key="1">
    <source>
        <dbReference type="ARBA" id="ARBA00004651"/>
    </source>
</evidence>
<evidence type="ECO:0000256" key="6">
    <source>
        <dbReference type="ARBA" id="ARBA00023136"/>
    </source>
</evidence>
<feature type="transmembrane region" description="Helical" evidence="7">
    <location>
        <begin position="67"/>
        <end position="91"/>
    </location>
</feature>
<gene>
    <name evidence="8" type="ORF">QQX02_10545</name>
</gene>
<evidence type="ECO:0000313" key="9">
    <source>
        <dbReference type="Proteomes" id="UP001172708"/>
    </source>
</evidence>
<evidence type="ECO:0000256" key="5">
    <source>
        <dbReference type="ARBA" id="ARBA00022989"/>
    </source>
</evidence>
<dbReference type="EMBL" id="JAUHQA010000001">
    <property type="protein sequence ID" value="MDN4481362.1"/>
    <property type="molecule type" value="Genomic_DNA"/>
</dbReference>
<dbReference type="PANTHER" id="PTHR34583:SF2">
    <property type="entry name" value="ANTIPORTER SUBUNIT MNHC2-RELATED"/>
    <property type="match status" value="1"/>
</dbReference>
<accession>A0ABT8GIV0</accession>
<dbReference type="RefSeq" id="WP_301142964.1">
    <property type="nucleotide sequence ID" value="NZ_JAUHQA010000001.1"/>
</dbReference>